<evidence type="ECO:0000313" key="1">
    <source>
        <dbReference type="EMBL" id="KAI8002205.1"/>
    </source>
</evidence>
<proteinExistence type="predicted"/>
<evidence type="ECO:0000313" key="2">
    <source>
        <dbReference type="Proteomes" id="UP001060215"/>
    </source>
</evidence>
<gene>
    <name evidence="1" type="ORF">LOK49_LG08G01286</name>
</gene>
<sequence length="151" mass="17673">MWWKVPFEFLKYFACRANPAWTISMAAEIMGFVILGRRLYKMKQKSQSLQLKVTMDDKFTIGELSVYPICFLSGETGPSHMTNSACSWGDCMASDEFEMRFKLLNRARMQYVHEILLPQPPLHCRKLPYVPCRDREVAQAHRFLHHAHSSR</sequence>
<name>A0ACC0GPR5_9ERIC</name>
<comment type="caution">
    <text evidence="1">The sequence shown here is derived from an EMBL/GenBank/DDBJ whole genome shotgun (WGS) entry which is preliminary data.</text>
</comment>
<keyword evidence="2" id="KW-1185">Reference proteome</keyword>
<organism evidence="1 2">
    <name type="scientific">Camellia lanceoleosa</name>
    <dbReference type="NCBI Taxonomy" id="1840588"/>
    <lineage>
        <taxon>Eukaryota</taxon>
        <taxon>Viridiplantae</taxon>
        <taxon>Streptophyta</taxon>
        <taxon>Embryophyta</taxon>
        <taxon>Tracheophyta</taxon>
        <taxon>Spermatophyta</taxon>
        <taxon>Magnoliopsida</taxon>
        <taxon>eudicotyledons</taxon>
        <taxon>Gunneridae</taxon>
        <taxon>Pentapetalae</taxon>
        <taxon>asterids</taxon>
        <taxon>Ericales</taxon>
        <taxon>Theaceae</taxon>
        <taxon>Camellia</taxon>
    </lineage>
</organism>
<protein>
    <submittedName>
        <fullName evidence="1">Uncharacterized protein</fullName>
    </submittedName>
</protein>
<reference evidence="1 2" key="1">
    <citation type="journal article" date="2022" name="Plant J.">
        <title>Chromosome-level genome of Camellia lanceoleosa provides a valuable resource for understanding genome evolution and self-incompatibility.</title>
        <authorList>
            <person name="Gong W."/>
            <person name="Xiao S."/>
            <person name="Wang L."/>
            <person name="Liao Z."/>
            <person name="Chang Y."/>
            <person name="Mo W."/>
            <person name="Hu G."/>
            <person name="Li W."/>
            <person name="Zhao G."/>
            <person name="Zhu H."/>
            <person name="Hu X."/>
            <person name="Ji K."/>
            <person name="Xiang X."/>
            <person name="Song Q."/>
            <person name="Yuan D."/>
            <person name="Jin S."/>
            <person name="Zhang L."/>
        </authorList>
    </citation>
    <scope>NUCLEOTIDE SEQUENCE [LARGE SCALE GENOMIC DNA]</scope>
    <source>
        <strain evidence="1">SQ_2022a</strain>
    </source>
</reference>
<dbReference type="Proteomes" id="UP001060215">
    <property type="component" value="Chromosome 9"/>
</dbReference>
<dbReference type="EMBL" id="CM045766">
    <property type="protein sequence ID" value="KAI8002205.1"/>
    <property type="molecule type" value="Genomic_DNA"/>
</dbReference>
<accession>A0ACC0GPR5</accession>